<keyword evidence="3" id="KW-1185">Reference proteome</keyword>
<evidence type="ECO:0008006" key="4">
    <source>
        <dbReference type="Google" id="ProtNLM"/>
    </source>
</evidence>
<evidence type="ECO:0000313" key="2">
    <source>
        <dbReference type="EMBL" id="MCE5167638.1"/>
    </source>
</evidence>
<dbReference type="Proteomes" id="UP000823775">
    <property type="component" value="Unassembled WGS sequence"/>
</dbReference>
<keyword evidence="1" id="KW-0812">Transmembrane</keyword>
<accession>A0ABS8Y7K2</accession>
<feature type="transmembrane region" description="Helical" evidence="1">
    <location>
        <begin position="20"/>
        <end position="37"/>
    </location>
</feature>
<proteinExistence type="predicted"/>
<protein>
    <recommendedName>
        <fullName evidence="4">Lipoprotein</fullName>
    </recommendedName>
</protein>
<dbReference type="PROSITE" id="PS51257">
    <property type="entry name" value="PROKAR_LIPOPROTEIN"/>
    <property type="match status" value="1"/>
</dbReference>
<reference evidence="2 3" key="1">
    <citation type="journal article" date="2021" name="BMC Genomics">
        <title>Datura genome reveals duplications of psychoactive alkaloid biosynthetic genes and high mutation rate following tissue culture.</title>
        <authorList>
            <person name="Rajewski A."/>
            <person name="Carter-House D."/>
            <person name="Stajich J."/>
            <person name="Litt A."/>
        </authorList>
    </citation>
    <scope>NUCLEOTIDE SEQUENCE [LARGE SCALE GENOMIC DNA]</scope>
    <source>
        <strain evidence="2">AR-01</strain>
    </source>
</reference>
<evidence type="ECO:0000313" key="3">
    <source>
        <dbReference type="Proteomes" id="UP000823775"/>
    </source>
</evidence>
<evidence type="ECO:0000256" key="1">
    <source>
        <dbReference type="SAM" id="Phobius"/>
    </source>
</evidence>
<organism evidence="2 3">
    <name type="scientific">Datura stramonium</name>
    <name type="common">Jimsonweed</name>
    <name type="synonym">Common thornapple</name>
    <dbReference type="NCBI Taxonomy" id="4076"/>
    <lineage>
        <taxon>Eukaryota</taxon>
        <taxon>Viridiplantae</taxon>
        <taxon>Streptophyta</taxon>
        <taxon>Embryophyta</taxon>
        <taxon>Tracheophyta</taxon>
        <taxon>Spermatophyta</taxon>
        <taxon>Magnoliopsida</taxon>
        <taxon>eudicotyledons</taxon>
        <taxon>Gunneridae</taxon>
        <taxon>Pentapetalae</taxon>
        <taxon>asterids</taxon>
        <taxon>lamiids</taxon>
        <taxon>Solanales</taxon>
        <taxon>Solanaceae</taxon>
        <taxon>Solanoideae</taxon>
        <taxon>Datureae</taxon>
        <taxon>Datura</taxon>
    </lineage>
</organism>
<dbReference type="EMBL" id="JACEIK010191086">
    <property type="protein sequence ID" value="MCE5167638.1"/>
    <property type="molecule type" value="Genomic_DNA"/>
</dbReference>
<sequence length="56" mass="6218">MEEKRRPVGFVARNYGGMVVYWSMGCLVVFSGGCAVVRETAAEVSCRNSEAVRVFR</sequence>
<keyword evidence="1" id="KW-1133">Transmembrane helix</keyword>
<keyword evidence="1" id="KW-0472">Membrane</keyword>
<gene>
    <name evidence="2" type="ORF">HAX54_014628</name>
</gene>
<name>A0ABS8Y7K2_DATST</name>
<feature type="non-terminal residue" evidence="2">
    <location>
        <position position="56"/>
    </location>
</feature>
<comment type="caution">
    <text evidence="2">The sequence shown here is derived from an EMBL/GenBank/DDBJ whole genome shotgun (WGS) entry which is preliminary data.</text>
</comment>